<evidence type="ECO:0000259" key="3">
    <source>
        <dbReference type="Pfam" id="PF20231"/>
    </source>
</evidence>
<sequence>MGRDPMDPELSKWAVPSFNDQLTNSRIRSCVIVRQGDLNNWLRRWIFALGLAIFHMLMNMIWGLRIKHYGTRDAPGSLAWFFALMEKKRLAGEKPDFYALSAALSQILNGILLTGWIRECGYPSLQEFAESNPQPDVLKEIASRILLNYCTPILDPRIETSVDPTPPAPRARQKKATPSASTPNSTAVPKSKSKGKAKAKADSEVDTGPDDPCHRNLRLLARDLLVVAEVTAAIPVGDFGRIEDLLPVLAAMFASIGSQKYAIEIVTLIHNLKYVWTPEFADIMRDNHLVNISGLPNHFMAIDMNIEHHIGYVKALYTAKGVHADWEHLGNIAAGIVSIQNCKKKVGLMMDVSYKKKTASEVDTKSISWDVVRWLMQEDLLSFDVGRKKCSPAPDLRETQKLFAMVPRFNKRAKELWGDDVATETDDILDEVDEIAPMEWGAAEDSEE</sequence>
<keyword evidence="2" id="KW-1133">Transmembrane helix</keyword>
<dbReference type="AlphaFoldDB" id="A0A6A4GBY2"/>
<evidence type="ECO:0000313" key="5">
    <source>
        <dbReference type="Proteomes" id="UP000799118"/>
    </source>
</evidence>
<feature type="region of interest" description="Disordered" evidence="1">
    <location>
        <begin position="158"/>
        <end position="212"/>
    </location>
</feature>
<feature type="compositionally biased region" description="Polar residues" evidence="1">
    <location>
        <begin position="176"/>
        <end position="188"/>
    </location>
</feature>
<evidence type="ECO:0000256" key="2">
    <source>
        <dbReference type="SAM" id="Phobius"/>
    </source>
</evidence>
<keyword evidence="2" id="KW-0812">Transmembrane</keyword>
<feature type="transmembrane region" description="Helical" evidence="2">
    <location>
        <begin position="45"/>
        <end position="64"/>
    </location>
</feature>
<dbReference type="OrthoDB" id="3040861at2759"/>
<keyword evidence="2" id="KW-0472">Membrane</keyword>
<organism evidence="4 5">
    <name type="scientific">Gymnopus androsaceus JB14</name>
    <dbReference type="NCBI Taxonomy" id="1447944"/>
    <lineage>
        <taxon>Eukaryota</taxon>
        <taxon>Fungi</taxon>
        <taxon>Dikarya</taxon>
        <taxon>Basidiomycota</taxon>
        <taxon>Agaricomycotina</taxon>
        <taxon>Agaricomycetes</taxon>
        <taxon>Agaricomycetidae</taxon>
        <taxon>Agaricales</taxon>
        <taxon>Marasmiineae</taxon>
        <taxon>Omphalotaceae</taxon>
        <taxon>Gymnopus</taxon>
    </lineage>
</organism>
<evidence type="ECO:0000313" key="4">
    <source>
        <dbReference type="EMBL" id="KAE9382994.1"/>
    </source>
</evidence>
<proteinExistence type="predicted"/>
<dbReference type="Proteomes" id="UP000799118">
    <property type="component" value="Unassembled WGS sequence"/>
</dbReference>
<keyword evidence="5" id="KW-1185">Reference proteome</keyword>
<dbReference type="Pfam" id="PF20231">
    <property type="entry name" value="DUF6589"/>
    <property type="match status" value="1"/>
</dbReference>
<feature type="domain" description="DUF6589" evidence="3">
    <location>
        <begin position="8"/>
        <end position="357"/>
    </location>
</feature>
<evidence type="ECO:0000256" key="1">
    <source>
        <dbReference type="SAM" id="MobiDB-lite"/>
    </source>
</evidence>
<dbReference type="InterPro" id="IPR046496">
    <property type="entry name" value="DUF6589"/>
</dbReference>
<dbReference type="EMBL" id="ML770781">
    <property type="protein sequence ID" value="KAE9382994.1"/>
    <property type="molecule type" value="Genomic_DNA"/>
</dbReference>
<gene>
    <name evidence="4" type="ORF">BT96DRAFT_1027431</name>
</gene>
<accession>A0A6A4GBY2</accession>
<protein>
    <recommendedName>
        <fullName evidence="3">DUF6589 domain-containing protein</fullName>
    </recommendedName>
</protein>
<reference evidence="4" key="1">
    <citation type="journal article" date="2019" name="Environ. Microbiol.">
        <title>Fungal ecological strategies reflected in gene transcription - a case study of two litter decomposers.</title>
        <authorList>
            <person name="Barbi F."/>
            <person name="Kohler A."/>
            <person name="Barry K."/>
            <person name="Baskaran P."/>
            <person name="Daum C."/>
            <person name="Fauchery L."/>
            <person name="Ihrmark K."/>
            <person name="Kuo A."/>
            <person name="LaButti K."/>
            <person name="Lipzen A."/>
            <person name="Morin E."/>
            <person name="Grigoriev I.V."/>
            <person name="Henrissat B."/>
            <person name="Lindahl B."/>
            <person name="Martin F."/>
        </authorList>
    </citation>
    <scope>NUCLEOTIDE SEQUENCE</scope>
    <source>
        <strain evidence="4">JB14</strain>
    </source>
</reference>
<name>A0A6A4GBY2_9AGAR</name>